<reference evidence="1" key="1">
    <citation type="journal article" date="2021" name="Proc. Natl. Acad. Sci. U.S.A.">
        <title>A Catalog of Tens of Thousands of Viruses from Human Metagenomes Reveals Hidden Associations with Chronic Diseases.</title>
        <authorList>
            <person name="Tisza M.J."/>
            <person name="Buck C.B."/>
        </authorList>
    </citation>
    <scope>NUCLEOTIDE SEQUENCE</scope>
    <source>
        <strain evidence="1">CtaMv1</strain>
    </source>
</reference>
<proteinExistence type="predicted"/>
<protein>
    <submittedName>
        <fullName evidence="1">Head-tail connector protein</fullName>
    </submittedName>
</protein>
<sequence>MDDVRIAQAAAGLAYYALCVRRAGNSDGVESFKAGDITVKKDADSSLKFAASVRDSALAELTPLLSDDGFFCCGVEI</sequence>
<dbReference type="EMBL" id="BK015528">
    <property type="protein sequence ID" value="DAE11228.1"/>
    <property type="molecule type" value="Genomic_DNA"/>
</dbReference>
<organism evidence="1">
    <name type="scientific">Myoviridae sp. ctaMv1</name>
    <dbReference type="NCBI Taxonomy" id="2825131"/>
    <lineage>
        <taxon>Viruses</taxon>
        <taxon>Duplodnaviria</taxon>
        <taxon>Heunggongvirae</taxon>
        <taxon>Uroviricota</taxon>
        <taxon>Caudoviricetes</taxon>
    </lineage>
</organism>
<accession>A0A8S5PY44</accession>
<evidence type="ECO:0000313" key="1">
    <source>
        <dbReference type="EMBL" id="DAE11228.1"/>
    </source>
</evidence>
<name>A0A8S5PY44_9CAUD</name>